<proteinExistence type="predicted"/>
<accession>A0A645H5L9</accession>
<evidence type="ECO:0000313" key="1">
    <source>
        <dbReference type="EMBL" id="MPN31564.1"/>
    </source>
</evidence>
<comment type="caution">
    <text evidence="1">The sequence shown here is derived from an EMBL/GenBank/DDBJ whole genome shotgun (WGS) entry which is preliminary data.</text>
</comment>
<dbReference type="EMBL" id="VSSQ01083131">
    <property type="protein sequence ID" value="MPN31564.1"/>
    <property type="molecule type" value="Genomic_DNA"/>
</dbReference>
<protein>
    <submittedName>
        <fullName evidence="1">Uncharacterized protein</fullName>
    </submittedName>
</protein>
<dbReference type="InterPro" id="IPR010144">
    <property type="entry name" value="CRISPR-assoc_prot_Csd1-typ"/>
</dbReference>
<dbReference type="Pfam" id="PF09709">
    <property type="entry name" value="Cas_Csd1"/>
    <property type="match status" value="1"/>
</dbReference>
<name>A0A645H5L9_9ZZZZ</name>
<reference evidence="1" key="1">
    <citation type="submission" date="2019-08" db="EMBL/GenBank/DDBJ databases">
        <authorList>
            <person name="Kucharzyk K."/>
            <person name="Murdoch R.W."/>
            <person name="Higgins S."/>
            <person name="Loffler F."/>
        </authorList>
    </citation>
    <scope>NUCLEOTIDE SEQUENCE</scope>
</reference>
<organism evidence="1">
    <name type="scientific">bioreactor metagenome</name>
    <dbReference type="NCBI Taxonomy" id="1076179"/>
    <lineage>
        <taxon>unclassified sequences</taxon>
        <taxon>metagenomes</taxon>
        <taxon>ecological metagenomes</taxon>
    </lineage>
</organism>
<dbReference type="AlphaFoldDB" id="A0A645H5L9"/>
<sequence>MLYASVLIRIRADRKVNRARAATIKAYLLQNIAPKHPEYEEVLQVSLNEQSDLKPYVLGRLFSLLEQAQESALGLKNATITDRYFDSASATPKLAFPTLLKLNRHHLAKDESWGWRYEKQIGELLAKLDAEDDPYPARLTLDEQGLFILGYYHQKQARYTKKTELEKEN</sequence>
<gene>
    <name evidence="1" type="ORF">SDC9_179038</name>
</gene>